<dbReference type="InterPro" id="IPR029062">
    <property type="entry name" value="Class_I_gatase-like"/>
</dbReference>
<dbReference type="PROSITE" id="PS51257">
    <property type="entry name" value="PROKAR_LIPOPROTEIN"/>
    <property type="match status" value="1"/>
</dbReference>
<reference evidence="4" key="1">
    <citation type="submission" date="2018-06" db="EMBL/GenBank/DDBJ databases">
        <authorList>
            <person name="Zhirakovskaya E."/>
        </authorList>
    </citation>
    <scope>NUCLEOTIDE SEQUENCE</scope>
</reference>
<keyword evidence="1" id="KW-0472">Membrane</keyword>
<gene>
    <name evidence="4" type="ORF">MNBD_NITROSPINAE01-1605</name>
</gene>
<feature type="domain" description="DUF7088" evidence="3">
    <location>
        <begin position="43"/>
        <end position="107"/>
    </location>
</feature>
<feature type="transmembrane region" description="Helical" evidence="1">
    <location>
        <begin position="431"/>
        <end position="450"/>
    </location>
</feature>
<dbReference type="InterPro" id="IPR019196">
    <property type="entry name" value="ABC_transp_unknown"/>
</dbReference>
<protein>
    <submittedName>
        <fullName evidence="4">Uncharacterized protein</fullName>
    </submittedName>
</protein>
<keyword evidence="1" id="KW-0812">Transmembrane</keyword>
<evidence type="ECO:0000313" key="4">
    <source>
        <dbReference type="EMBL" id="VAX19704.1"/>
    </source>
</evidence>
<keyword evidence="1" id="KW-1133">Transmembrane helix</keyword>
<dbReference type="Pfam" id="PF09822">
    <property type="entry name" value="ABC_transp_aux"/>
    <property type="match status" value="1"/>
</dbReference>
<dbReference type="AlphaFoldDB" id="A0A3B1C6Q7"/>
<dbReference type="SUPFAM" id="SSF52317">
    <property type="entry name" value="Class I glutamine amidotransferase-like"/>
    <property type="match status" value="1"/>
</dbReference>
<feature type="domain" description="ABC-type uncharacterised transport system" evidence="2">
    <location>
        <begin position="148"/>
        <end position="389"/>
    </location>
</feature>
<dbReference type="EMBL" id="UOGC01000093">
    <property type="protein sequence ID" value="VAX19704.1"/>
    <property type="molecule type" value="Genomic_DNA"/>
</dbReference>
<dbReference type="InterPro" id="IPR055396">
    <property type="entry name" value="DUF7088"/>
</dbReference>
<organism evidence="4">
    <name type="scientific">hydrothermal vent metagenome</name>
    <dbReference type="NCBI Taxonomy" id="652676"/>
    <lineage>
        <taxon>unclassified sequences</taxon>
        <taxon>metagenomes</taxon>
        <taxon>ecological metagenomes</taxon>
    </lineage>
</organism>
<feature type="transmembrane region" description="Helical" evidence="1">
    <location>
        <begin position="12"/>
        <end position="31"/>
    </location>
</feature>
<name>A0A3B1C6Q7_9ZZZZ</name>
<dbReference type="Pfam" id="PF23357">
    <property type="entry name" value="DUF7088"/>
    <property type="match status" value="1"/>
</dbReference>
<accession>A0A3B1C6Q7</accession>
<sequence>MKKKTVEYGSNAILFTAITLACIIGINLLVVKNEKKIDMTVGNVFSLAPQTVKVLKLLENNITVYAYIRPEQGRETSDLLGLYKYESDKFDYQIIDPDKKPALAKRHNVTKYGTFVVKADNGKWEALQKLGENEITNAILKVVSGETKVIYVLEGHGERVLTDTNPRGWSGVKDILTQAGYEVKKLNWFETGKIPEDADILIVAGPRNDYTEKEIELLRGRFKSRGSLLFTMDPAQTPNIVAFLKEWGITLNDDMVLDTVSEKLGFGPLVAAMATYTNHPIVKDIKAASFYPVSRSLTLDTSNDKIEVLAIGQTAAQSWGETDLVSIEKGAPKYDEGHDFAGPRIIAATAEWEVGKTEQKLKIGEAPKRARIVVVGDSDFASNSTLGLSSNKDVFLNMIGWLAFDEARISIRPNKAGFHPLVFTSDQLKGIFWPVVVILPLIVAVAGFIVNKKRRRI</sequence>
<evidence type="ECO:0000259" key="3">
    <source>
        <dbReference type="Pfam" id="PF23357"/>
    </source>
</evidence>
<evidence type="ECO:0000259" key="2">
    <source>
        <dbReference type="Pfam" id="PF09822"/>
    </source>
</evidence>
<proteinExistence type="predicted"/>
<evidence type="ECO:0000256" key="1">
    <source>
        <dbReference type="SAM" id="Phobius"/>
    </source>
</evidence>